<feature type="domain" description="Translocation and assembly module TamB C-terminal" evidence="7">
    <location>
        <begin position="1333"/>
        <end position="1798"/>
    </location>
</feature>
<keyword evidence="9" id="KW-1185">Reference proteome</keyword>
<feature type="transmembrane region" description="Helical" evidence="6">
    <location>
        <begin position="55"/>
        <end position="73"/>
    </location>
</feature>
<keyword evidence="4 6" id="KW-0472">Membrane</keyword>
<dbReference type="GO" id="GO:0009306">
    <property type="term" value="P:protein secretion"/>
    <property type="evidence" value="ECO:0007669"/>
    <property type="project" value="InterPro"/>
</dbReference>
<keyword evidence="2 6" id="KW-0812">Transmembrane</keyword>
<evidence type="ECO:0000256" key="1">
    <source>
        <dbReference type="ARBA" id="ARBA00004167"/>
    </source>
</evidence>
<evidence type="ECO:0000256" key="6">
    <source>
        <dbReference type="SAM" id="Phobius"/>
    </source>
</evidence>
<dbReference type="EMBL" id="RWIS01000001">
    <property type="protein sequence ID" value="RSK37471.1"/>
    <property type="molecule type" value="Genomic_DNA"/>
</dbReference>
<evidence type="ECO:0000259" key="7">
    <source>
        <dbReference type="Pfam" id="PF04357"/>
    </source>
</evidence>
<comment type="caution">
    <text evidence="8">The sequence shown here is derived from an EMBL/GenBank/DDBJ whole genome shotgun (WGS) entry which is preliminary data.</text>
</comment>
<dbReference type="PANTHER" id="PTHR36985">
    <property type="entry name" value="TRANSLOCATION AND ASSEMBLY MODULE SUBUNIT TAMB"/>
    <property type="match status" value="1"/>
</dbReference>
<feature type="compositionally biased region" description="Low complexity" evidence="5">
    <location>
        <begin position="1861"/>
        <end position="1871"/>
    </location>
</feature>
<evidence type="ECO:0000256" key="2">
    <source>
        <dbReference type="ARBA" id="ARBA00022692"/>
    </source>
</evidence>
<gene>
    <name evidence="8" type="ORF">EI290_02135</name>
</gene>
<evidence type="ECO:0000256" key="5">
    <source>
        <dbReference type="SAM" id="MobiDB-lite"/>
    </source>
</evidence>
<sequence>MPGRWSRRITRWISALGRLKCPKPTRSTVFPFGPLSFIHIVCLLPVILRRILYGLLGLIGLVLLFVAGLYLYVQTPSGQDFVARKAEGYLRNKLQTEVRIGKFRSDFRHAISFDGVYLEDQRGDTLLSVGHLGLDLDLWALTKSQINLKSLELNDGRLAIKRTQPDSISNYDFIVRAFASGDTSTVKTTPADTTGAGFQYNIGDLRLTNILLTYNDQVDGMNVRTRVGELAVSMDEVDVDGSTYRVDQAALRNTGVTIVQTKVPPDTPQDTAALQLEFGLNRAQLQNVSLSYQNDPSAQFISTRIGEADVTADNIDLKNSRVALNTLKLKNTTFAYAQNENVPVEQRVVNPAEAVRDLNASVENATGKEASWVVTLKQSDISGVDVAFDNFNEPRQQTRIRGMDYNHLKFTNLTLNTENLRYSQDSTTGRITQLAGQEQSGFAVTRAAADVLYDAHRIQLNNLDLVTPHSHLKRRMGIGFKDLAAIPDDLPNLRLNGDLRQARLGFRDVLYITPSLIDTPPFSSGPNQSFLISGLVSGRLGDLRVQNLDFVGFRNSIVRGSGRIQGLPNTDDRLVLDLNLGYVRTTENDLRSLLPKGTLPELGINPDAPMAMSGQVKGRISNLALNNLSFQGLQGTRIRTTGRLVGLPNTDQRLFVDFNIREFTSTAADIRGILPAGTIPAGYSLPPRISATGTFRGRPTALIFDTDMRVQSSFGNLAAKVNVGEGPVGQEPVRAVFSTQGLDVGKFLNDPTIGKVTANGTLTGRGGLDPNQLWGQLKANVQQATYNGYTYRGITANVDIDRNRYVVEASSKDDPNLNLDVLATINLRNAANPTYTVDRLNLRGANLTALGFYSGGDLRVQGDLQANLSGSDLNTLNGTFSGRRIVIVNNNQPFALDSVNGRIVQRTGRTEVDFASSVADVTLRGNTRLGDLATALQQHIDRYFDLPGVQFRPGGEYRQFSFEANVKQPRLLQQLVPDLKQLTPFKLTGSYDSRQADLRLNTAIRRIVYMGYAMDSLKLAVQSDPQKLDYALGLRQVSQDTTLTIPNPSLTGSIQNNEIGTRLRIAESDSAERLNLAGALRVLNQGEAYVFRFDPKLMLDQKQWDTPQDNELRYTTGTGAIFARNVSFSRNQRRLSLETLTGPQFPLQVNMQNLEINALGRAAGFQDSLIAGTLNGQAVAYSLGQPRQAFTANATLGGFAYNKSIIGDVAVQATNPTPDRFNVDARLTNQQGMDVRAVGYYLATPPSPIQFDVNVNRLDLKIIEPFSLGQLQQMGGGVTGQLAVTGTVNRPDINGTLTTTPDATFTLSQLGAPYFLKSQEIAFTNQGIGFDDFEVTDSLGSKATINGRILTTDYVSDFRFNLEATTDNFLAVQSSRRENNLFWGKLFVDSDSRITGSLNLPVVRTRARVADGSNLFVGIPTDDPVKVERDGIVEFVDKSAPIDTMLARQLALDTAQTAAGYDIQAVVTVTENTPFTIVVDEASGDNLKVQANGTLNTAIDPSGSITLTGRLDVAKGKYQMSLYDLASREFDIAPGSSITWSGDPYNGQANVTAQYNVRAAPAELIASQGLADETLNALGRNALPFVVDLKVTGELLKPVIGFDIRLPEEARSDLRGPIEARLTQLRQPSQESELNKQVFSLLVLNRFMADDPFRSSSGNLVAQQLRGSASQVLTQQLNNLTGSYLSNLGVELGVNSYADFSSGQEKTRTDLNVAVRRQLLNNRLTVRLGTDVPLGGGNQASTGQNGAGVSAFAGDVSVEYNVLANGRIRLRAFRNNAYGDIDGQFVRTGASLIFQRDYQTLADLFKGIDDNVKEEVKLESRRRRQDRRAGRDSTNAAPNPRPDSLRQRPVARPDSARRASRPVSRPDSTRR</sequence>
<evidence type="ECO:0000313" key="9">
    <source>
        <dbReference type="Proteomes" id="UP000280066"/>
    </source>
</evidence>
<evidence type="ECO:0000313" key="8">
    <source>
        <dbReference type="EMBL" id="RSK37471.1"/>
    </source>
</evidence>
<keyword evidence="3 6" id="KW-1133">Transmembrane helix</keyword>
<evidence type="ECO:0000256" key="3">
    <source>
        <dbReference type="ARBA" id="ARBA00022989"/>
    </source>
</evidence>
<dbReference type="PANTHER" id="PTHR36985:SF1">
    <property type="entry name" value="TRANSLOCATION AND ASSEMBLY MODULE SUBUNIT TAMB"/>
    <property type="match status" value="1"/>
</dbReference>
<dbReference type="InterPro" id="IPR007452">
    <property type="entry name" value="TamB_C"/>
</dbReference>
<dbReference type="GO" id="GO:0005886">
    <property type="term" value="C:plasma membrane"/>
    <property type="evidence" value="ECO:0007669"/>
    <property type="project" value="InterPro"/>
</dbReference>
<evidence type="ECO:0000256" key="4">
    <source>
        <dbReference type="ARBA" id="ARBA00023136"/>
    </source>
</evidence>
<protein>
    <submittedName>
        <fullName evidence="8">Translocation/assembly module TamB</fullName>
    </submittedName>
</protein>
<proteinExistence type="predicted"/>
<feature type="region of interest" description="Disordered" evidence="5">
    <location>
        <begin position="1819"/>
        <end position="1871"/>
    </location>
</feature>
<dbReference type="OrthoDB" id="9811276at2"/>
<dbReference type="Pfam" id="PF04357">
    <property type="entry name" value="TamB"/>
    <property type="match status" value="1"/>
</dbReference>
<comment type="subcellular location">
    <subcellularLocation>
        <location evidence="1">Membrane</location>
        <topology evidence="1">Single-pass membrane protein</topology>
    </subcellularLocation>
</comment>
<dbReference type="Proteomes" id="UP000280066">
    <property type="component" value="Unassembled WGS sequence"/>
</dbReference>
<name>A0A3R9NJW5_9BACT</name>
<organism evidence="8 9">
    <name type="scientific">Hymenobacter metallilatus</name>
    <dbReference type="NCBI Taxonomy" id="2493666"/>
    <lineage>
        <taxon>Bacteria</taxon>
        <taxon>Pseudomonadati</taxon>
        <taxon>Bacteroidota</taxon>
        <taxon>Cytophagia</taxon>
        <taxon>Cytophagales</taxon>
        <taxon>Hymenobacteraceae</taxon>
        <taxon>Hymenobacter</taxon>
    </lineage>
</organism>
<reference evidence="8 9" key="1">
    <citation type="submission" date="2018-12" db="EMBL/GenBank/DDBJ databases">
        <authorList>
            <person name="Feng G."/>
            <person name="Zhu H."/>
        </authorList>
    </citation>
    <scope>NUCLEOTIDE SEQUENCE [LARGE SCALE GENOMIC DNA]</scope>
    <source>
        <strain evidence="8 9">9PBR-2</strain>
    </source>
</reference>
<accession>A0A3R9NJW5</accession>